<accession>A0A1D1VEE5</accession>
<protein>
    <submittedName>
        <fullName evidence="1">Uncharacterized protein</fullName>
    </submittedName>
</protein>
<proteinExistence type="predicted"/>
<organism evidence="1 2">
    <name type="scientific">Ramazzottius varieornatus</name>
    <name type="common">Water bear</name>
    <name type="synonym">Tardigrade</name>
    <dbReference type="NCBI Taxonomy" id="947166"/>
    <lineage>
        <taxon>Eukaryota</taxon>
        <taxon>Metazoa</taxon>
        <taxon>Ecdysozoa</taxon>
        <taxon>Tardigrada</taxon>
        <taxon>Eutardigrada</taxon>
        <taxon>Parachela</taxon>
        <taxon>Hypsibioidea</taxon>
        <taxon>Ramazzottiidae</taxon>
        <taxon>Ramazzottius</taxon>
    </lineage>
</organism>
<comment type="caution">
    <text evidence="1">The sequence shown here is derived from an EMBL/GenBank/DDBJ whole genome shotgun (WGS) entry which is preliminary data.</text>
</comment>
<reference evidence="1 2" key="1">
    <citation type="journal article" date="2016" name="Nat. Commun.">
        <title>Extremotolerant tardigrade genome and improved radiotolerance of human cultured cells by tardigrade-unique protein.</title>
        <authorList>
            <person name="Hashimoto T."/>
            <person name="Horikawa D.D."/>
            <person name="Saito Y."/>
            <person name="Kuwahara H."/>
            <person name="Kozuka-Hata H."/>
            <person name="Shin-I T."/>
            <person name="Minakuchi Y."/>
            <person name="Ohishi K."/>
            <person name="Motoyama A."/>
            <person name="Aizu T."/>
            <person name="Enomoto A."/>
            <person name="Kondo K."/>
            <person name="Tanaka S."/>
            <person name="Hara Y."/>
            <person name="Koshikawa S."/>
            <person name="Sagara H."/>
            <person name="Miura T."/>
            <person name="Yokobori S."/>
            <person name="Miyagawa K."/>
            <person name="Suzuki Y."/>
            <person name="Kubo T."/>
            <person name="Oyama M."/>
            <person name="Kohara Y."/>
            <person name="Fujiyama A."/>
            <person name="Arakawa K."/>
            <person name="Katayama T."/>
            <person name="Toyoda A."/>
            <person name="Kunieda T."/>
        </authorList>
    </citation>
    <scope>NUCLEOTIDE SEQUENCE [LARGE SCALE GENOMIC DNA]</scope>
    <source>
        <strain evidence="1 2">YOKOZUNA-1</strain>
    </source>
</reference>
<dbReference type="AlphaFoldDB" id="A0A1D1VEE5"/>
<sequence>MHASGPFEYCLPITNSKFENNYMSIGKKICQNGISTVSDGTYILDARIFIPALFPIVAISSGLSRSSETLREVCRIAARSMAVTEEKLLALPAALVSRVIVWTLKTPRQQIWVSLCMASTVKDSVSCE</sequence>
<gene>
    <name evidence="1" type="primary">RvY_10931-1</name>
    <name evidence="1" type="synonym">RvY_10931.1</name>
    <name evidence="1" type="ORF">RvY_10931</name>
</gene>
<evidence type="ECO:0000313" key="2">
    <source>
        <dbReference type="Proteomes" id="UP000186922"/>
    </source>
</evidence>
<evidence type="ECO:0000313" key="1">
    <source>
        <dbReference type="EMBL" id="GAV00017.1"/>
    </source>
</evidence>
<name>A0A1D1VEE5_RAMVA</name>
<dbReference type="EMBL" id="BDGG01000005">
    <property type="protein sequence ID" value="GAV00017.1"/>
    <property type="molecule type" value="Genomic_DNA"/>
</dbReference>
<dbReference type="Proteomes" id="UP000186922">
    <property type="component" value="Unassembled WGS sequence"/>
</dbReference>
<keyword evidence="2" id="KW-1185">Reference proteome</keyword>